<organism evidence="8 9">
    <name type="scientific">Agrocybe pediades</name>
    <dbReference type="NCBI Taxonomy" id="84607"/>
    <lineage>
        <taxon>Eukaryota</taxon>
        <taxon>Fungi</taxon>
        <taxon>Dikarya</taxon>
        <taxon>Basidiomycota</taxon>
        <taxon>Agaricomycotina</taxon>
        <taxon>Agaricomycetes</taxon>
        <taxon>Agaricomycetidae</taxon>
        <taxon>Agaricales</taxon>
        <taxon>Agaricineae</taxon>
        <taxon>Strophariaceae</taxon>
        <taxon>Agrocybe</taxon>
    </lineage>
</organism>
<dbReference type="Gene3D" id="3.40.1110.10">
    <property type="entry name" value="Calcium-transporting ATPase, cytoplasmic domain N"/>
    <property type="match status" value="1"/>
</dbReference>
<dbReference type="InterPro" id="IPR023299">
    <property type="entry name" value="ATPase_P-typ_cyto_dom_N"/>
</dbReference>
<evidence type="ECO:0000256" key="6">
    <source>
        <dbReference type="ARBA" id="ARBA00022989"/>
    </source>
</evidence>
<comment type="caution">
    <text evidence="8">The sequence shown here is derived from an EMBL/GenBank/DDBJ whole genome shotgun (WGS) entry which is preliminary data.</text>
</comment>
<gene>
    <name evidence="8" type="ORF">D9613_003481</name>
</gene>
<evidence type="ECO:0000256" key="4">
    <source>
        <dbReference type="ARBA" id="ARBA00022840"/>
    </source>
</evidence>
<evidence type="ECO:0000256" key="7">
    <source>
        <dbReference type="ARBA" id="ARBA00023136"/>
    </source>
</evidence>
<dbReference type="PROSITE" id="PS00154">
    <property type="entry name" value="ATPASE_E1_E2"/>
    <property type="match status" value="1"/>
</dbReference>
<dbReference type="EMBL" id="JAACJL010000044">
    <property type="protein sequence ID" value="KAF4615501.1"/>
    <property type="molecule type" value="Genomic_DNA"/>
</dbReference>
<keyword evidence="9" id="KW-1185">Reference proteome</keyword>
<proteinExistence type="predicted"/>
<dbReference type="GO" id="GO:0005524">
    <property type="term" value="F:ATP binding"/>
    <property type="evidence" value="ECO:0007669"/>
    <property type="project" value="UniProtKB-KW"/>
</dbReference>
<keyword evidence="6" id="KW-1133">Transmembrane helix</keyword>
<keyword evidence="7" id="KW-0472">Membrane</keyword>
<dbReference type="Proteomes" id="UP000521872">
    <property type="component" value="Unassembled WGS sequence"/>
</dbReference>
<dbReference type="FunFam" id="3.40.50.1000:FF:000001">
    <property type="entry name" value="Phospholipid-transporting ATPase IC"/>
    <property type="match status" value="1"/>
</dbReference>
<sequence>MSLYLTNPTDPTNTDFCTKTGQVVFKSICPSSPKPRTATLFHALPNLEPTPDEVTNVICSDKTGTLTTNQTSVSKFKFLVIDGSTGAPREYTVEGTTLFACRVGL</sequence>
<evidence type="ECO:0000313" key="8">
    <source>
        <dbReference type="EMBL" id="KAF4615501.1"/>
    </source>
</evidence>
<keyword evidence="5" id="KW-1278">Translocase</keyword>
<dbReference type="Gene3D" id="3.40.50.1000">
    <property type="entry name" value="HAD superfamily/HAD-like"/>
    <property type="match status" value="1"/>
</dbReference>
<dbReference type="InterPro" id="IPR023214">
    <property type="entry name" value="HAD_sf"/>
</dbReference>
<evidence type="ECO:0000256" key="1">
    <source>
        <dbReference type="ARBA" id="ARBA00004141"/>
    </source>
</evidence>
<dbReference type="GO" id="GO:0016020">
    <property type="term" value="C:membrane"/>
    <property type="evidence" value="ECO:0007669"/>
    <property type="project" value="UniProtKB-SubCell"/>
</dbReference>
<reference evidence="8 9" key="1">
    <citation type="submission" date="2019-12" db="EMBL/GenBank/DDBJ databases">
        <authorList>
            <person name="Floudas D."/>
            <person name="Bentzer J."/>
            <person name="Ahren D."/>
            <person name="Johansson T."/>
            <person name="Persson P."/>
            <person name="Tunlid A."/>
        </authorList>
    </citation>
    <scope>NUCLEOTIDE SEQUENCE [LARGE SCALE GENOMIC DNA]</scope>
    <source>
        <strain evidence="8 9">CBS 102.39</strain>
    </source>
</reference>
<evidence type="ECO:0000256" key="2">
    <source>
        <dbReference type="ARBA" id="ARBA00022692"/>
    </source>
</evidence>
<keyword evidence="4" id="KW-0067">ATP-binding</keyword>
<evidence type="ECO:0000256" key="5">
    <source>
        <dbReference type="ARBA" id="ARBA00022967"/>
    </source>
</evidence>
<dbReference type="InterPro" id="IPR018303">
    <property type="entry name" value="ATPase_P-typ_P_site"/>
</dbReference>
<name>A0A8H4QRD6_9AGAR</name>
<keyword evidence="2" id="KW-0812">Transmembrane</keyword>
<evidence type="ECO:0000256" key="3">
    <source>
        <dbReference type="ARBA" id="ARBA00022741"/>
    </source>
</evidence>
<accession>A0A8H4QRD6</accession>
<keyword evidence="3" id="KW-0547">Nucleotide-binding</keyword>
<dbReference type="AlphaFoldDB" id="A0A8H4QRD6"/>
<evidence type="ECO:0000313" key="9">
    <source>
        <dbReference type="Proteomes" id="UP000521872"/>
    </source>
</evidence>
<comment type="subcellular location">
    <subcellularLocation>
        <location evidence="1">Membrane</location>
        <topology evidence="1">Multi-pass membrane protein</topology>
    </subcellularLocation>
</comment>
<protein>
    <submittedName>
        <fullName evidence="8">Uncharacterized protein</fullName>
    </submittedName>
</protein>